<evidence type="ECO:0000313" key="3">
    <source>
        <dbReference type="Proteomes" id="UP000765509"/>
    </source>
</evidence>
<gene>
    <name evidence="2" type="ORF">O181_111937</name>
</gene>
<dbReference type="OrthoDB" id="1707111at2759"/>
<dbReference type="AlphaFoldDB" id="A0A9Q3K2R3"/>
<evidence type="ECO:0000313" key="2">
    <source>
        <dbReference type="EMBL" id="MBW0572222.1"/>
    </source>
</evidence>
<protein>
    <recommendedName>
        <fullName evidence="1">Reverse transcriptase Ty1/copia-type domain-containing protein</fullName>
    </recommendedName>
</protein>
<keyword evidence="3" id="KW-1185">Reference proteome</keyword>
<dbReference type="Proteomes" id="UP000765509">
    <property type="component" value="Unassembled WGS sequence"/>
</dbReference>
<organism evidence="2 3">
    <name type="scientific">Austropuccinia psidii MF-1</name>
    <dbReference type="NCBI Taxonomy" id="1389203"/>
    <lineage>
        <taxon>Eukaryota</taxon>
        <taxon>Fungi</taxon>
        <taxon>Dikarya</taxon>
        <taxon>Basidiomycota</taxon>
        <taxon>Pucciniomycotina</taxon>
        <taxon>Pucciniomycetes</taxon>
        <taxon>Pucciniales</taxon>
        <taxon>Sphaerophragmiaceae</taxon>
        <taxon>Austropuccinia</taxon>
    </lineage>
</organism>
<evidence type="ECO:0000259" key="1">
    <source>
        <dbReference type="Pfam" id="PF07727"/>
    </source>
</evidence>
<proteinExistence type="predicted"/>
<reference evidence="2" key="1">
    <citation type="submission" date="2021-03" db="EMBL/GenBank/DDBJ databases">
        <title>Draft genome sequence of rust myrtle Austropuccinia psidii MF-1, a brazilian biotype.</title>
        <authorList>
            <person name="Quecine M.C."/>
            <person name="Pachon D.M.R."/>
            <person name="Bonatelli M.L."/>
            <person name="Correr F.H."/>
            <person name="Franceschini L.M."/>
            <person name="Leite T.F."/>
            <person name="Margarido G.R.A."/>
            <person name="Almeida C.A."/>
            <person name="Ferrarezi J.A."/>
            <person name="Labate C.A."/>
        </authorList>
    </citation>
    <scope>NUCLEOTIDE SEQUENCE</scope>
    <source>
        <strain evidence="2">MF-1</strain>
    </source>
</reference>
<dbReference type="Pfam" id="PF07727">
    <property type="entry name" value="RVT_2"/>
    <property type="match status" value="1"/>
</dbReference>
<comment type="caution">
    <text evidence="2">The sequence shown here is derived from an EMBL/GenBank/DDBJ whole genome shotgun (WGS) entry which is preliminary data.</text>
</comment>
<sequence>MGRCYGVDAIEHPRGPIGHKRYDVANWPQLGSRILITHNCTFKDGEAFWPLHSVSSSASLSVPLPTDLPIESASGVSGITSDREADGQMVDRRLDDSPNSSDLGTLGASVPIVENQDCSTQPSSPLEAGCAQPQASLEKVFPKGWEYDLVAETAPEDITSVVSTKNIVSGKRTQQPPPRFAGEVVNPVPRSFVEAMASSKSGAWLNAMAKEFASLEQHQVIKEVWLEKGQRLLDTTWVFHEKTDAEGNVTEENARLCVRGFCQIEDVDFHETFAPTGCLATLRFLLGYCASNNFDVQQMDVKTAFLHGDLEEDIFI</sequence>
<dbReference type="InterPro" id="IPR013103">
    <property type="entry name" value="RVT_2"/>
</dbReference>
<accession>A0A9Q3K2R3</accession>
<dbReference type="EMBL" id="AVOT02089678">
    <property type="protein sequence ID" value="MBW0572222.1"/>
    <property type="molecule type" value="Genomic_DNA"/>
</dbReference>
<feature type="domain" description="Reverse transcriptase Ty1/copia-type" evidence="1">
    <location>
        <begin position="223"/>
        <end position="316"/>
    </location>
</feature>
<name>A0A9Q3K2R3_9BASI</name>